<dbReference type="EMBL" id="MW182955">
    <property type="protein sequence ID" value="QTE03634.1"/>
    <property type="molecule type" value="Genomic_DNA"/>
</dbReference>
<feature type="compositionally biased region" description="Basic residues" evidence="1">
    <location>
        <begin position="14"/>
        <end position="28"/>
    </location>
</feature>
<evidence type="ECO:0000256" key="1">
    <source>
        <dbReference type="SAM" id="MobiDB-lite"/>
    </source>
</evidence>
<reference evidence="2" key="1">
    <citation type="submission" date="2020-10" db="EMBL/GenBank/DDBJ databases">
        <title>CRESS DNA virus dark matter in the feces of wild birds.</title>
        <authorList>
            <person name="Yang S."/>
            <person name="Zhang W."/>
        </authorList>
    </citation>
    <scope>NUCLEOTIDE SEQUENCE</scope>
    <source>
        <strain evidence="2">Blp205gen1</strain>
    </source>
</reference>
<evidence type="ECO:0000313" key="2">
    <source>
        <dbReference type="EMBL" id="QTE03634.1"/>
    </source>
</evidence>
<protein>
    <submittedName>
        <fullName evidence="2">Capsid protein</fullName>
    </submittedName>
</protein>
<sequence length="290" mass="33737">MAYRRRYPVATRSRTYRRTSRFSKRRSPYSRSTLSRPRYSRRRPIRRARTTMTKRRVLDVTSVKKRDNMALYDYNTPANTAISVPGGPVGSIRSYLWAATARDRQDSFYQANRTSKNVYWKGIKETITFTCTTAVSWKWRRIVFSVKGYKPENSYTELSNGNYRRTWNPTVDATLPTKLFQGTSGVDFTSVTTANVDTDWCKLLYDKTRIFRSGNQSPHEHMAKIYIPLEATMNYDEDENGGMMDSTYWASPGIKGMGDVFILDYFECIQGASTDIMQIRSQTTAYWHEK</sequence>
<proteinExistence type="predicted"/>
<name>A0A8A4XCZ8_9VIRU</name>
<feature type="region of interest" description="Disordered" evidence="1">
    <location>
        <begin position="1"/>
        <end position="44"/>
    </location>
</feature>
<accession>A0A8A4XCZ8</accession>
<organism evidence="2">
    <name type="scientific">Pavo cristatus Genomoviridae sp</name>
    <dbReference type="NCBI Taxonomy" id="2814970"/>
    <lineage>
        <taxon>Viruses</taxon>
        <taxon>Monodnaviria</taxon>
        <taxon>Shotokuvirae</taxon>
        <taxon>Cressdnaviricota</taxon>
        <taxon>Repensiviricetes</taxon>
        <taxon>Geplafuvirales</taxon>
        <taxon>Genomoviridae</taxon>
    </lineage>
</organism>